<sequence>MTLKTKLIKNKRNIAAFIVTIVIAAIVATGLYAFLPWNKVKTVKKIDDSKTQISPKKPKTPEKSSDLITSENIFPSVQISDYYSLIRVENNVPVINNDMIAYIIQDIIKRLSVNYGDIDVGYFQPTKQQLEIKFIWKFEGTKVLKNYSFKITYEV</sequence>
<gene>
    <name evidence="2" type="ORF">WG616_01340</name>
</gene>
<accession>A0ABZ2RNT7</accession>
<proteinExistence type="predicted"/>
<protein>
    <submittedName>
        <fullName evidence="2">Uncharacterized protein</fullName>
    </submittedName>
</protein>
<keyword evidence="1" id="KW-0472">Membrane</keyword>
<evidence type="ECO:0000313" key="3">
    <source>
        <dbReference type="Proteomes" id="UP001460679"/>
    </source>
</evidence>
<feature type="transmembrane region" description="Helical" evidence="1">
    <location>
        <begin position="14"/>
        <end position="35"/>
    </location>
</feature>
<keyword evidence="1" id="KW-1133">Transmembrane helix</keyword>
<dbReference type="NCBIfam" id="NF045957">
    <property type="entry name" value="MHO_1590_dom"/>
    <property type="match status" value="1"/>
</dbReference>
<keyword evidence="3" id="KW-1185">Reference proteome</keyword>
<evidence type="ECO:0000256" key="1">
    <source>
        <dbReference type="SAM" id="Phobius"/>
    </source>
</evidence>
<organism evidence="2 3">
    <name type="scientific">[Mycoplasma] gypis</name>
    <dbReference type="NCBI Taxonomy" id="92404"/>
    <lineage>
        <taxon>Bacteria</taxon>
        <taxon>Bacillati</taxon>
        <taxon>Mycoplasmatota</taxon>
        <taxon>Mycoplasmoidales</taxon>
        <taxon>Metamycoplasmataceae</taxon>
        <taxon>Metamycoplasma</taxon>
    </lineage>
</organism>
<keyword evidence="1" id="KW-0812">Transmembrane</keyword>
<dbReference type="RefSeq" id="WP_205498653.1">
    <property type="nucleotide sequence ID" value="NZ_CP148066.1"/>
</dbReference>
<evidence type="ECO:0000313" key="2">
    <source>
        <dbReference type="EMBL" id="WXL28652.1"/>
    </source>
</evidence>
<reference evidence="2" key="1">
    <citation type="submission" date="2024-03" db="EMBL/GenBank/DDBJ databases">
        <title>Complete genome sequence of Mycoplasma gypis type strain B1/T1.</title>
        <authorList>
            <person name="Spergser J."/>
        </authorList>
    </citation>
    <scope>NUCLEOTIDE SEQUENCE [LARGE SCALE GENOMIC DNA]</scope>
    <source>
        <strain evidence="2">B1/T1</strain>
    </source>
</reference>
<name>A0ABZ2RNT7_9BACT</name>
<dbReference type="Proteomes" id="UP001460679">
    <property type="component" value="Chromosome"/>
</dbReference>
<dbReference type="EMBL" id="CP148066">
    <property type="protein sequence ID" value="WXL28652.1"/>
    <property type="molecule type" value="Genomic_DNA"/>
</dbReference>